<name>A0A1R3KYQ5_9ROSI</name>
<feature type="transmembrane region" description="Helical" evidence="1">
    <location>
        <begin position="68"/>
        <end position="88"/>
    </location>
</feature>
<dbReference type="AlphaFoldDB" id="A0A1R3KYQ5"/>
<organism evidence="2 3">
    <name type="scientific">Corchorus olitorius</name>
    <dbReference type="NCBI Taxonomy" id="93759"/>
    <lineage>
        <taxon>Eukaryota</taxon>
        <taxon>Viridiplantae</taxon>
        <taxon>Streptophyta</taxon>
        <taxon>Embryophyta</taxon>
        <taxon>Tracheophyta</taxon>
        <taxon>Spermatophyta</taxon>
        <taxon>Magnoliopsida</taxon>
        <taxon>eudicotyledons</taxon>
        <taxon>Gunneridae</taxon>
        <taxon>Pentapetalae</taxon>
        <taxon>rosids</taxon>
        <taxon>malvids</taxon>
        <taxon>Malvales</taxon>
        <taxon>Malvaceae</taxon>
        <taxon>Grewioideae</taxon>
        <taxon>Apeibeae</taxon>
        <taxon>Corchorus</taxon>
    </lineage>
</organism>
<protein>
    <submittedName>
        <fullName evidence="2">TMV resistance protein N-like protein</fullName>
    </submittedName>
</protein>
<dbReference type="Proteomes" id="UP000187203">
    <property type="component" value="Unassembled WGS sequence"/>
</dbReference>
<evidence type="ECO:0000313" key="2">
    <source>
        <dbReference type="EMBL" id="OMP12243.1"/>
    </source>
</evidence>
<dbReference type="OrthoDB" id="10376082at2759"/>
<feature type="transmembrane region" description="Helical" evidence="1">
    <location>
        <begin position="24"/>
        <end position="48"/>
    </location>
</feature>
<keyword evidence="1" id="KW-0812">Transmembrane</keyword>
<accession>A0A1R3KYQ5</accession>
<proteinExistence type="predicted"/>
<evidence type="ECO:0000313" key="3">
    <source>
        <dbReference type="Proteomes" id="UP000187203"/>
    </source>
</evidence>
<keyword evidence="1" id="KW-0472">Membrane</keyword>
<sequence>MNPIPVYDAPLLKRSRSLRMHETLLERTIVPVVTLAITVTLSVLWHLHRDELLQRLALENRARIMGKMSIVIPVLFLGCALFLVEGILRPSNRRKGSARLQWNHYQNVLIAITLHQLRPLTTLAFCCKMYNKCF</sequence>
<dbReference type="EMBL" id="AWUE01009655">
    <property type="protein sequence ID" value="OMP12243.1"/>
    <property type="molecule type" value="Genomic_DNA"/>
</dbReference>
<keyword evidence="1" id="KW-1133">Transmembrane helix</keyword>
<comment type="caution">
    <text evidence="2">The sequence shown here is derived from an EMBL/GenBank/DDBJ whole genome shotgun (WGS) entry which is preliminary data.</text>
</comment>
<evidence type="ECO:0000256" key="1">
    <source>
        <dbReference type="SAM" id="Phobius"/>
    </source>
</evidence>
<reference evidence="3" key="1">
    <citation type="submission" date="2013-09" db="EMBL/GenBank/DDBJ databases">
        <title>Corchorus olitorius genome sequencing.</title>
        <authorList>
            <person name="Alam M."/>
            <person name="Haque M.S."/>
            <person name="Islam M.S."/>
            <person name="Emdad E.M."/>
            <person name="Islam M.M."/>
            <person name="Ahmed B."/>
            <person name="Halim A."/>
            <person name="Hossen Q.M.M."/>
            <person name="Hossain M.Z."/>
            <person name="Ahmed R."/>
            <person name="Khan M.M."/>
            <person name="Islam R."/>
            <person name="Rashid M.M."/>
            <person name="Khan S.A."/>
            <person name="Rahman M.S."/>
            <person name="Alam M."/>
            <person name="Yahiya A.S."/>
            <person name="Khan M.S."/>
            <person name="Azam M.S."/>
            <person name="Haque T."/>
            <person name="Lashkar M.Z.H."/>
            <person name="Akhand A.I."/>
            <person name="Morshed G."/>
            <person name="Roy S."/>
            <person name="Uddin K.S."/>
            <person name="Rabeya T."/>
            <person name="Hossain A.S."/>
            <person name="Chowdhury A."/>
            <person name="Snigdha A.R."/>
            <person name="Mortoza M.S."/>
            <person name="Matin S.A."/>
            <person name="Hoque S.M.E."/>
            <person name="Islam M.K."/>
            <person name="Roy D.K."/>
            <person name="Haider R."/>
            <person name="Moosa M.M."/>
            <person name="Elias S.M."/>
            <person name="Hasan A.M."/>
            <person name="Jahan S."/>
            <person name="Shafiuddin M."/>
            <person name="Mahmood N."/>
            <person name="Shommy N.S."/>
        </authorList>
    </citation>
    <scope>NUCLEOTIDE SEQUENCE [LARGE SCALE GENOMIC DNA]</scope>
    <source>
        <strain evidence="3">cv. O-4</strain>
    </source>
</reference>
<keyword evidence="3" id="KW-1185">Reference proteome</keyword>
<gene>
    <name evidence="2" type="ORF">COLO4_03372</name>
</gene>